<protein>
    <submittedName>
        <fullName evidence="4">Classical arabinogalactan protein 9-like</fullName>
    </submittedName>
</protein>
<dbReference type="GeneID" id="101850978"/>
<feature type="transmembrane region" description="Helical" evidence="2">
    <location>
        <begin position="46"/>
        <end position="65"/>
    </location>
</feature>
<keyword evidence="2" id="KW-0812">Transmembrane</keyword>
<evidence type="ECO:0000313" key="3">
    <source>
        <dbReference type="Proteomes" id="UP000694888"/>
    </source>
</evidence>
<evidence type="ECO:0000256" key="1">
    <source>
        <dbReference type="SAM" id="MobiDB-lite"/>
    </source>
</evidence>
<proteinExistence type="predicted"/>
<dbReference type="RefSeq" id="XP_012941675.1">
    <property type="nucleotide sequence ID" value="XM_013086221.2"/>
</dbReference>
<accession>A0ABM1A6C7</accession>
<keyword evidence="2" id="KW-0472">Membrane</keyword>
<keyword evidence="3" id="KW-1185">Reference proteome</keyword>
<evidence type="ECO:0000313" key="4">
    <source>
        <dbReference type="RefSeq" id="XP_012941675.1"/>
    </source>
</evidence>
<gene>
    <name evidence="4" type="primary">LOC101850978</name>
</gene>
<keyword evidence="2" id="KW-1133">Transmembrane helix</keyword>
<feature type="compositionally biased region" description="Pro residues" evidence="1">
    <location>
        <begin position="70"/>
        <end position="86"/>
    </location>
</feature>
<feature type="region of interest" description="Disordered" evidence="1">
    <location>
        <begin position="67"/>
        <end position="93"/>
    </location>
</feature>
<dbReference type="Proteomes" id="UP000694888">
    <property type="component" value="Unplaced"/>
</dbReference>
<name>A0ABM1A6C7_APLCA</name>
<sequence>MASIECEPLQINLDPYQSVPFALADGSLILVYFYPTDKRSRTMMDFSRAIFALLVLTCTVHGGVVTQVPTSPPPSPTTTIPPPTTTTPPSTTTLTTTIITCPPVYMPTCVYGSSHVPVYGEDGCMHFECGPGTPPTPTTPYPCPMPGCPPGSDLIVSNTDGPCPEYECVPMCPPVMMPMCVPGFTIQRE</sequence>
<organism evidence="3 4">
    <name type="scientific">Aplysia californica</name>
    <name type="common">California sea hare</name>
    <dbReference type="NCBI Taxonomy" id="6500"/>
    <lineage>
        <taxon>Eukaryota</taxon>
        <taxon>Metazoa</taxon>
        <taxon>Spiralia</taxon>
        <taxon>Lophotrochozoa</taxon>
        <taxon>Mollusca</taxon>
        <taxon>Gastropoda</taxon>
        <taxon>Heterobranchia</taxon>
        <taxon>Euthyneura</taxon>
        <taxon>Tectipleura</taxon>
        <taxon>Aplysiida</taxon>
        <taxon>Aplysioidea</taxon>
        <taxon>Aplysiidae</taxon>
        <taxon>Aplysia</taxon>
    </lineage>
</organism>
<reference evidence="4" key="1">
    <citation type="submission" date="2025-08" db="UniProtKB">
        <authorList>
            <consortium name="RefSeq"/>
        </authorList>
    </citation>
    <scope>IDENTIFICATION</scope>
</reference>
<evidence type="ECO:0000256" key="2">
    <source>
        <dbReference type="SAM" id="Phobius"/>
    </source>
</evidence>
<feature type="transmembrane region" description="Helical" evidence="2">
    <location>
        <begin position="16"/>
        <end position="34"/>
    </location>
</feature>